<dbReference type="KEGG" id="afx:JZ786_19170"/>
<evidence type="ECO:0000259" key="2">
    <source>
        <dbReference type="Pfam" id="PF22422"/>
    </source>
</evidence>
<dbReference type="InterPro" id="IPR008928">
    <property type="entry name" value="6-hairpin_glycosidase_sf"/>
</dbReference>
<dbReference type="InterPro" id="IPR012341">
    <property type="entry name" value="6hp_glycosidase-like_sf"/>
</dbReference>
<dbReference type="InterPro" id="IPR054491">
    <property type="entry name" value="MGH1-like_GH"/>
</dbReference>
<dbReference type="Proteomes" id="UP000663505">
    <property type="component" value="Chromosome"/>
</dbReference>
<dbReference type="InterPro" id="IPR032856">
    <property type="entry name" value="GDE_N_bis"/>
</dbReference>
<dbReference type="AlphaFoldDB" id="A0A9X7Z5Q1"/>
<dbReference type="GO" id="GO:0005975">
    <property type="term" value="P:carbohydrate metabolic process"/>
    <property type="evidence" value="ECO:0007669"/>
    <property type="project" value="InterPro"/>
</dbReference>
<evidence type="ECO:0000313" key="4">
    <source>
        <dbReference type="Proteomes" id="UP000663505"/>
    </source>
</evidence>
<accession>A0A9X7Z5Q1</accession>
<protein>
    <submittedName>
        <fullName evidence="3">Amylo-alpha-1,6-glucosidase</fullName>
    </submittedName>
</protein>
<proteinExistence type="predicted"/>
<evidence type="ECO:0000259" key="1">
    <source>
        <dbReference type="Pfam" id="PF14742"/>
    </source>
</evidence>
<gene>
    <name evidence="3" type="ORF">JZ786_19170</name>
</gene>
<reference evidence="3 4" key="1">
    <citation type="submission" date="2021-02" db="EMBL/GenBank/DDBJ databases">
        <title>Alicyclobacillus curvatus sp. nov. and Alicyclobacillus mengziensis sp. nov., two acidophilic bacteria isolated from acid mine drainage.</title>
        <authorList>
            <person name="Huang Y."/>
        </authorList>
    </citation>
    <scope>NUCLEOTIDE SEQUENCE [LARGE SCALE GENOMIC DNA]</scope>
    <source>
        <strain evidence="3 4">S30H14</strain>
    </source>
</reference>
<feature type="domain" description="Putative glycogen debranching enzyme N-terminal" evidence="1">
    <location>
        <begin position="6"/>
        <end position="202"/>
    </location>
</feature>
<keyword evidence="4" id="KW-1185">Reference proteome</keyword>
<feature type="domain" description="Mannosylglycerate hydrolase MGH1-like glycoside hydrolase" evidence="2">
    <location>
        <begin position="373"/>
        <end position="617"/>
    </location>
</feature>
<dbReference type="Pfam" id="PF22422">
    <property type="entry name" value="MGH1-like_GH"/>
    <property type="match status" value="1"/>
</dbReference>
<sequence length="740" mass="82895">MEFHVIKENDLFYLSDVDGQLPEKENNRDGYGLFLHDTRVLSEWKWRNESGHLRRIGSDSAQNFQAAFWYSNTTMTGDNGGFVQDQSVLVKRQQFVSGERFYEECSFENFSEESLTFHFEYTAAADYADMFDVRGYAEQKVARQVEAFVKQNSLVFSYRAVDGVLCSTVVTFVADDEMDVMAAMKDGRGALSFTVQIPAQSVRRWVVTVTPTILQPSEQQDVNGRVESVNVAGSLLNDKNQNVLGEVHKEKECIEDSYQRWFDRAPRVTGEEVFERWYQRGLRDLRMLATDIGHGTFPVAGVPWYSVPFGRDSLITAIQSLSANQDMARGTLATMAAFQGTQVNPSRDEQPGKIMHELRPGELTRIGLKPFGPYYGTIDATPLFLNLAADYLSWTGDLEFIRSLEGNVQRAFSWLENYGDRDGDGFVEYQREAEGGISNQGWKDSGDSVMHKDGAFAKGSIALCEVQGYVYRAYTKWADVYRLLGREDLSNDVKQKAVRLQKRFIDNFWIDAQSTVALALDGNKERVEPASSNMGQVLWSEILPQDLANRLIDRLLEDDMDSGFGIRTLSSKEVRYNPISYHNGSVWPHDNSIIIAGMALYGRHDAVGRVTEGLLRASEGFHLWRLPELYGGLSGDAVQAPVPYPVSCSPQAWAAATPLLVLQSMLNLQPDVPHGKVHIRPELPSQLTRLSIVGIPIGGGNLSLELARGANGQTETVITENTTGLELVRETFKEVDRVSP</sequence>
<dbReference type="EMBL" id="CP071182">
    <property type="protein sequence ID" value="QSO46562.1"/>
    <property type="molecule type" value="Genomic_DNA"/>
</dbReference>
<dbReference type="SUPFAM" id="SSF48208">
    <property type="entry name" value="Six-hairpin glycosidases"/>
    <property type="match status" value="1"/>
</dbReference>
<dbReference type="Gene3D" id="1.50.10.10">
    <property type="match status" value="1"/>
</dbReference>
<name>A0A9X7Z5Q1_9BACL</name>
<evidence type="ECO:0000313" key="3">
    <source>
        <dbReference type="EMBL" id="QSO46562.1"/>
    </source>
</evidence>
<organism evidence="3 4">
    <name type="scientific">Alicyclobacillus mengziensis</name>
    <dbReference type="NCBI Taxonomy" id="2931921"/>
    <lineage>
        <taxon>Bacteria</taxon>
        <taxon>Bacillati</taxon>
        <taxon>Bacillota</taxon>
        <taxon>Bacilli</taxon>
        <taxon>Bacillales</taxon>
        <taxon>Alicyclobacillaceae</taxon>
        <taxon>Alicyclobacillus</taxon>
    </lineage>
</organism>
<dbReference type="RefSeq" id="WP_206655930.1">
    <property type="nucleotide sequence ID" value="NZ_CP071182.1"/>
</dbReference>
<dbReference type="Pfam" id="PF14742">
    <property type="entry name" value="GDE_N_bis"/>
    <property type="match status" value="1"/>
</dbReference>